<dbReference type="OrthoDB" id="10515238at2759"/>
<dbReference type="AlphaFoldDB" id="A0A6A6R8L5"/>
<evidence type="ECO:0000256" key="1">
    <source>
        <dbReference type="SAM" id="MobiDB-lite"/>
    </source>
</evidence>
<proteinExistence type="predicted"/>
<reference evidence="2" key="1">
    <citation type="journal article" date="2020" name="Stud. Mycol.">
        <title>101 Dothideomycetes genomes: a test case for predicting lifestyles and emergence of pathogens.</title>
        <authorList>
            <person name="Haridas S."/>
            <person name="Albert R."/>
            <person name="Binder M."/>
            <person name="Bloem J."/>
            <person name="Labutti K."/>
            <person name="Salamov A."/>
            <person name="Andreopoulos B."/>
            <person name="Baker S."/>
            <person name="Barry K."/>
            <person name="Bills G."/>
            <person name="Bluhm B."/>
            <person name="Cannon C."/>
            <person name="Castanera R."/>
            <person name="Culley D."/>
            <person name="Daum C."/>
            <person name="Ezra D."/>
            <person name="Gonzalez J."/>
            <person name="Henrissat B."/>
            <person name="Kuo A."/>
            <person name="Liang C."/>
            <person name="Lipzen A."/>
            <person name="Lutzoni F."/>
            <person name="Magnuson J."/>
            <person name="Mondo S."/>
            <person name="Nolan M."/>
            <person name="Ohm R."/>
            <person name="Pangilinan J."/>
            <person name="Park H.-J."/>
            <person name="Ramirez L."/>
            <person name="Alfaro M."/>
            <person name="Sun H."/>
            <person name="Tritt A."/>
            <person name="Yoshinaga Y."/>
            <person name="Zwiers L.-H."/>
            <person name="Turgeon B."/>
            <person name="Goodwin S."/>
            <person name="Spatafora J."/>
            <person name="Crous P."/>
            <person name="Grigoriev I."/>
        </authorList>
    </citation>
    <scope>NUCLEOTIDE SEQUENCE</scope>
    <source>
        <strain evidence="2">CBS 269.34</strain>
    </source>
</reference>
<protein>
    <submittedName>
        <fullName evidence="2">Uncharacterized protein</fullName>
    </submittedName>
</protein>
<keyword evidence="3" id="KW-1185">Reference proteome</keyword>
<dbReference type="Proteomes" id="UP000799750">
    <property type="component" value="Unassembled WGS sequence"/>
</dbReference>
<feature type="compositionally biased region" description="Polar residues" evidence="1">
    <location>
        <begin position="127"/>
        <end position="139"/>
    </location>
</feature>
<evidence type="ECO:0000313" key="3">
    <source>
        <dbReference type="Proteomes" id="UP000799750"/>
    </source>
</evidence>
<dbReference type="EMBL" id="MU004183">
    <property type="protein sequence ID" value="KAF2500816.1"/>
    <property type="molecule type" value="Genomic_DNA"/>
</dbReference>
<evidence type="ECO:0000313" key="2">
    <source>
        <dbReference type="EMBL" id="KAF2500816.1"/>
    </source>
</evidence>
<name>A0A6A6R8L5_9PEZI</name>
<gene>
    <name evidence="2" type="ORF">BU16DRAFT_535356</name>
</gene>
<organism evidence="2 3">
    <name type="scientific">Lophium mytilinum</name>
    <dbReference type="NCBI Taxonomy" id="390894"/>
    <lineage>
        <taxon>Eukaryota</taxon>
        <taxon>Fungi</taxon>
        <taxon>Dikarya</taxon>
        <taxon>Ascomycota</taxon>
        <taxon>Pezizomycotina</taxon>
        <taxon>Dothideomycetes</taxon>
        <taxon>Pleosporomycetidae</taxon>
        <taxon>Mytilinidiales</taxon>
        <taxon>Mytilinidiaceae</taxon>
        <taxon>Lophium</taxon>
    </lineage>
</organism>
<accession>A0A6A6R8L5</accession>
<sequence>MTDAKPTAADLNRRIDQCAARQADMKSRITKLGPTAGKTESDKAALEAISKLGSTSLVSSDADMSTVSRDMSDADIADMSSKIDSVEFEVHRLEGFLTDMESEWEKSEDLFRSGPNPPGHADDGHESSPNMTQSTQPSATPDDDPRDQPQNRPHYSSPSSSELDEPAPIAPDCQRDLDSLEAKKKTLDMRIARLLLSQNTTNDIDDLVKWSRELEKASKTLADYPVDRTLKEIKKNLKRIERAVTRMEARGGRGGSEAAG</sequence>
<feature type="region of interest" description="Disordered" evidence="1">
    <location>
        <begin position="104"/>
        <end position="177"/>
    </location>
</feature>